<dbReference type="InterPro" id="IPR011050">
    <property type="entry name" value="Pectin_lyase_fold/virulence"/>
</dbReference>
<accession>A0A927MR11</accession>
<evidence type="ECO:0000256" key="2">
    <source>
        <dbReference type="ARBA" id="ARBA00022737"/>
    </source>
</evidence>
<dbReference type="EMBL" id="JADBEL010000018">
    <property type="protein sequence ID" value="MBE1555909.1"/>
    <property type="molecule type" value="Genomic_DNA"/>
</dbReference>
<feature type="signal peptide" evidence="4">
    <location>
        <begin position="1"/>
        <end position="21"/>
    </location>
</feature>
<feature type="domain" description="Carbohydrate-binding/sugar hydrolysis" evidence="5">
    <location>
        <begin position="34"/>
        <end position="178"/>
    </location>
</feature>
<sequence length="399" mass="44676">MWVFLFLVMAFCFSFQEPVFAEEATPLQPLIDGASAGDIINLENKTYNGPIRIDKPLTLQGEEGTVIEGDRKGDVITVEANDVTIRSVKINQSGLGKQHAGIILKKVERVTIESNTLEQVQNGIFVRGGRQHTIRDNTFSSYDEHFAKRGNAVHLLATKNNVIENNKMNHVQDGVYLDDATDTIIQNNRVTDSRYALHFMFSREAIAQDNQFTNNMNGIMAMNSEDIRIVDNLFERNLNYRGFGVLIYEMKNVDFEGNQLLYNHTGLEIQSSENVIVKNNVVAGNYIGLASKGLNKQVVFSGNDMAGNIIQAKLAGNPIALDDGLLGNYWDDYRSYDLTGNGIGEVPYEASSSTSDLLQSHPHLQFYFESPAMTIWQSVEKMFSNLKDAVNIDRFPIVK</sequence>
<dbReference type="InterPro" id="IPR007742">
    <property type="entry name" value="NosD_dom"/>
</dbReference>
<dbReference type="InterPro" id="IPR012334">
    <property type="entry name" value="Pectin_lyas_fold"/>
</dbReference>
<dbReference type="Proteomes" id="UP000658225">
    <property type="component" value="Unassembled WGS sequence"/>
</dbReference>
<dbReference type="Gene3D" id="2.160.20.10">
    <property type="entry name" value="Single-stranded right-handed beta-helix, Pectin lyase-like"/>
    <property type="match status" value="2"/>
</dbReference>
<evidence type="ECO:0000313" key="6">
    <source>
        <dbReference type="EMBL" id="MBE1555909.1"/>
    </source>
</evidence>
<evidence type="ECO:0000259" key="5">
    <source>
        <dbReference type="SMART" id="SM00722"/>
    </source>
</evidence>
<protein>
    <submittedName>
        <fullName evidence="6">Nitrous oxidase accessory protein</fullName>
    </submittedName>
</protein>
<organism evidence="6 7">
    <name type="scientific">Sporosarcina limicola</name>
    <dbReference type="NCBI Taxonomy" id="34101"/>
    <lineage>
        <taxon>Bacteria</taxon>
        <taxon>Bacillati</taxon>
        <taxon>Bacillota</taxon>
        <taxon>Bacilli</taxon>
        <taxon>Bacillales</taxon>
        <taxon>Caryophanaceae</taxon>
        <taxon>Sporosarcina</taxon>
    </lineage>
</organism>
<dbReference type="PANTHER" id="PTHR22990">
    <property type="entry name" value="F-BOX ONLY PROTEIN"/>
    <property type="match status" value="1"/>
</dbReference>
<dbReference type="NCBIfam" id="TIGR04247">
    <property type="entry name" value="NosD_copper_fam"/>
    <property type="match status" value="1"/>
</dbReference>
<dbReference type="AlphaFoldDB" id="A0A927MR11"/>
<evidence type="ECO:0000256" key="4">
    <source>
        <dbReference type="SAM" id="SignalP"/>
    </source>
</evidence>
<dbReference type="InterPro" id="IPR006633">
    <property type="entry name" value="Carb-bd_sugar_hydrolysis-dom"/>
</dbReference>
<evidence type="ECO:0000256" key="3">
    <source>
        <dbReference type="ARBA" id="ARBA00022786"/>
    </source>
</evidence>
<feature type="chain" id="PRO_5037794559" evidence="4">
    <location>
        <begin position="22"/>
        <end position="399"/>
    </location>
</feature>
<comment type="caution">
    <text evidence="6">The sequence shown here is derived from an EMBL/GenBank/DDBJ whole genome shotgun (WGS) entry which is preliminary data.</text>
</comment>
<dbReference type="NCBIfam" id="TIGR03804">
    <property type="entry name" value="para_beta_helix"/>
    <property type="match status" value="1"/>
</dbReference>
<name>A0A927MR11_9BACL</name>
<dbReference type="InterPro" id="IPR022441">
    <property type="entry name" value="Para_beta_helix_rpt-2"/>
</dbReference>
<keyword evidence="7" id="KW-1185">Reference proteome</keyword>
<dbReference type="InterPro" id="IPR006626">
    <property type="entry name" value="PbH1"/>
</dbReference>
<dbReference type="RefSeq" id="WP_192599593.1">
    <property type="nucleotide sequence ID" value="NZ_JADBEL010000018.1"/>
</dbReference>
<dbReference type="Pfam" id="PF05048">
    <property type="entry name" value="NosD"/>
    <property type="match status" value="2"/>
</dbReference>
<dbReference type="PANTHER" id="PTHR22990:SF15">
    <property type="entry name" value="F-BOX ONLY PROTEIN 10"/>
    <property type="match status" value="1"/>
</dbReference>
<evidence type="ECO:0000313" key="7">
    <source>
        <dbReference type="Proteomes" id="UP000658225"/>
    </source>
</evidence>
<comment type="pathway">
    <text evidence="1">Protein modification; protein ubiquitination.</text>
</comment>
<evidence type="ECO:0000256" key="1">
    <source>
        <dbReference type="ARBA" id="ARBA00004906"/>
    </source>
</evidence>
<dbReference type="SMART" id="SM00710">
    <property type="entry name" value="PbH1"/>
    <property type="match status" value="9"/>
</dbReference>
<keyword evidence="4" id="KW-0732">Signal</keyword>
<keyword evidence="2" id="KW-0677">Repeat</keyword>
<proteinExistence type="predicted"/>
<reference evidence="6" key="1">
    <citation type="submission" date="2020-10" db="EMBL/GenBank/DDBJ databases">
        <title>Genomic Encyclopedia of Type Strains, Phase IV (KMG-IV): sequencing the most valuable type-strain genomes for metagenomic binning, comparative biology and taxonomic classification.</title>
        <authorList>
            <person name="Goeker M."/>
        </authorList>
    </citation>
    <scope>NUCLEOTIDE SEQUENCE</scope>
    <source>
        <strain evidence="6">DSM 13886</strain>
    </source>
</reference>
<dbReference type="InterPro" id="IPR026464">
    <property type="entry name" value="NosD_copper_fam"/>
</dbReference>
<dbReference type="SMART" id="SM00722">
    <property type="entry name" value="CASH"/>
    <property type="match status" value="1"/>
</dbReference>
<dbReference type="InterPro" id="IPR051550">
    <property type="entry name" value="SCF-Subunits/Alg-Epimerases"/>
</dbReference>
<gene>
    <name evidence="6" type="ORF">H4683_003029</name>
</gene>
<dbReference type="SUPFAM" id="SSF51126">
    <property type="entry name" value="Pectin lyase-like"/>
    <property type="match status" value="1"/>
</dbReference>
<keyword evidence="3" id="KW-0833">Ubl conjugation pathway</keyword>